<dbReference type="EMBL" id="LVXG01000018">
    <property type="protein sequence ID" value="OQP48006.1"/>
    <property type="molecule type" value="Genomic_DNA"/>
</dbReference>
<keyword evidence="2" id="KW-1185">Reference proteome</keyword>
<protein>
    <submittedName>
        <fullName evidence="1">Uncharacterized protein</fullName>
    </submittedName>
</protein>
<reference evidence="2" key="1">
    <citation type="submission" date="2016-04" db="EMBL/GenBank/DDBJ databases">
        <authorList>
            <person name="Chen L."/>
            <person name="Zhuang W."/>
            <person name="Wang G."/>
        </authorList>
    </citation>
    <scope>NUCLEOTIDE SEQUENCE [LARGE SCALE GENOMIC DNA]</scope>
    <source>
        <strain evidence="2">17621</strain>
    </source>
</reference>
<name>A0A1V9EPG5_9BACT</name>
<dbReference type="AlphaFoldDB" id="A0A1V9EPG5"/>
<dbReference type="RefSeq" id="WP_081200540.1">
    <property type="nucleotide sequence ID" value="NZ_FOCZ01000004.1"/>
</dbReference>
<evidence type="ECO:0000313" key="2">
    <source>
        <dbReference type="Proteomes" id="UP000192610"/>
    </source>
</evidence>
<organism evidence="1 2">
    <name type="scientific">Niastella yeongjuensis</name>
    <dbReference type="NCBI Taxonomy" id="354355"/>
    <lineage>
        <taxon>Bacteria</taxon>
        <taxon>Pseudomonadati</taxon>
        <taxon>Bacteroidota</taxon>
        <taxon>Chitinophagia</taxon>
        <taxon>Chitinophagales</taxon>
        <taxon>Chitinophagaceae</taxon>
        <taxon>Niastella</taxon>
    </lineage>
</organism>
<dbReference type="Proteomes" id="UP000192610">
    <property type="component" value="Unassembled WGS sequence"/>
</dbReference>
<sequence length="83" mass="9999">MTGNWHESIYSYLKDGKSYIDFRTILFKMKEEGMSAQDAFLIFEEIWKKLDSEANEKDRDVIAEVTDIIVGYCYPRWYVWDKK</sequence>
<comment type="caution">
    <text evidence="1">The sequence shown here is derived from an EMBL/GenBank/DDBJ whole genome shotgun (WGS) entry which is preliminary data.</text>
</comment>
<gene>
    <name evidence="1" type="ORF">A4H97_29640</name>
</gene>
<evidence type="ECO:0000313" key="1">
    <source>
        <dbReference type="EMBL" id="OQP48006.1"/>
    </source>
</evidence>
<accession>A0A1V9EPG5</accession>
<dbReference type="OrthoDB" id="1081952at2"/>
<proteinExistence type="predicted"/>